<gene>
    <name evidence="1" type="ORF">QAD02_007394</name>
</gene>
<sequence length="311" mass="35581">MASVGKHGPDKVPPDISFKCHPKKTAGIVQEKSKLDTGNEHLFDKNEILQQLNNELKENNSLLEENNELMKSTMKNRQNQENTALTCAQTAAMKSNQSIVNVPDIIIELQGQDKEKEKSTEQIKNTLSEKTNCPINKLKGVRNKIYIKCRDPKDIQKVSEVLLKEENLKINIEVEKMKEPRINVVGVDPCMIDTDDGHKEERERTQAKLNFRREKKNKKTKRKKLDKQENTKNEGKAELLEVEEIECKEQRAEYEELVEVETMIEKTEDLNKMLHPGNCGFPTFLGIASCFTVYTFAGVDEYASERISGTL</sequence>
<organism evidence="1 2">
    <name type="scientific">Eretmocerus hayati</name>
    <dbReference type="NCBI Taxonomy" id="131215"/>
    <lineage>
        <taxon>Eukaryota</taxon>
        <taxon>Metazoa</taxon>
        <taxon>Ecdysozoa</taxon>
        <taxon>Arthropoda</taxon>
        <taxon>Hexapoda</taxon>
        <taxon>Insecta</taxon>
        <taxon>Pterygota</taxon>
        <taxon>Neoptera</taxon>
        <taxon>Endopterygota</taxon>
        <taxon>Hymenoptera</taxon>
        <taxon>Apocrita</taxon>
        <taxon>Proctotrupomorpha</taxon>
        <taxon>Chalcidoidea</taxon>
        <taxon>Aphelinidae</taxon>
        <taxon>Aphelininae</taxon>
        <taxon>Eretmocerus</taxon>
    </lineage>
</organism>
<keyword evidence="2" id="KW-1185">Reference proteome</keyword>
<reference evidence="1" key="1">
    <citation type="submission" date="2023-04" db="EMBL/GenBank/DDBJ databases">
        <title>A chromosome-level genome assembly of the parasitoid wasp Eretmocerus hayati.</title>
        <authorList>
            <person name="Zhong Y."/>
            <person name="Liu S."/>
            <person name="Liu Y."/>
        </authorList>
    </citation>
    <scope>NUCLEOTIDE SEQUENCE</scope>
    <source>
        <strain evidence="1">ZJU_SS_LIU_2023</strain>
    </source>
</reference>
<name>A0ACC2N3J5_9HYME</name>
<proteinExistence type="predicted"/>
<evidence type="ECO:0000313" key="2">
    <source>
        <dbReference type="Proteomes" id="UP001239111"/>
    </source>
</evidence>
<evidence type="ECO:0000313" key="1">
    <source>
        <dbReference type="EMBL" id="KAJ8665732.1"/>
    </source>
</evidence>
<protein>
    <submittedName>
        <fullName evidence="1">Uncharacterized protein</fullName>
    </submittedName>
</protein>
<comment type="caution">
    <text evidence="1">The sequence shown here is derived from an EMBL/GenBank/DDBJ whole genome shotgun (WGS) entry which is preliminary data.</text>
</comment>
<dbReference type="Proteomes" id="UP001239111">
    <property type="component" value="Chromosome 4"/>
</dbReference>
<accession>A0ACC2N3J5</accession>
<dbReference type="EMBL" id="CM056744">
    <property type="protein sequence ID" value="KAJ8665732.1"/>
    <property type="molecule type" value="Genomic_DNA"/>
</dbReference>